<gene>
    <name evidence="2" type="ORF">AB7A72_15795</name>
</gene>
<evidence type="ECO:0008006" key="4">
    <source>
        <dbReference type="Google" id="ProtNLM"/>
    </source>
</evidence>
<feature type="transmembrane region" description="Helical" evidence="1">
    <location>
        <begin position="69"/>
        <end position="90"/>
    </location>
</feature>
<keyword evidence="1" id="KW-0812">Transmembrane</keyword>
<comment type="caution">
    <text evidence="2">The sequence shown here is derived from an EMBL/GenBank/DDBJ whole genome shotgun (WGS) entry which is preliminary data.</text>
</comment>
<dbReference type="Proteomes" id="UP001562178">
    <property type="component" value="Unassembled WGS sequence"/>
</dbReference>
<proteinExistence type="predicted"/>
<dbReference type="RefSeq" id="WP_369460511.1">
    <property type="nucleotide sequence ID" value="NZ_JBGBDC010000006.1"/>
</dbReference>
<reference evidence="2 3" key="1">
    <citation type="journal article" date="2016" name="Int. J. Syst. Evol. Microbiol.">
        <title>Description of Comamonas sediminis sp. nov., isolated from lagoon sediments.</title>
        <authorList>
            <person name="Subhash Y."/>
            <person name="Bang J.J."/>
            <person name="You T.H."/>
            <person name="Lee S.S."/>
        </authorList>
    </citation>
    <scope>NUCLEOTIDE SEQUENCE [LARGE SCALE GENOMIC DNA]</scope>
    <source>
        <strain evidence="2 3">JCM 31169</strain>
    </source>
</reference>
<accession>A0ABV4B6G4</accession>
<keyword evidence="1" id="KW-1133">Transmembrane helix</keyword>
<protein>
    <recommendedName>
        <fullName evidence="4">SMODS and SLOG-associating 2TM effector domain-containing protein</fullName>
    </recommendedName>
</protein>
<evidence type="ECO:0000313" key="2">
    <source>
        <dbReference type="EMBL" id="MEY2252481.1"/>
    </source>
</evidence>
<organism evidence="2 3">
    <name type="scientific">Comamonas sediminis</name>
    <dbReference type="NCBI Taxonomy" id="1783360"/>
    <lineage>
        <taxon>Bacteria</taxon>
        <taxon>Pseudomonadati</taxon>
        <taxon>Pseudomonadota</taxon>
        <taxon>Betaproteobacteria</taxon>
        <taxon>Burkholderiales</taxon>
        <taxon>Comamonadaceae</taxon>
        <taxon>Comamonas</taxon>
    </lineage>
</organism>
<name>A0ABV4B6G4_9BURK</name>
<keyword evidence="3" id="KW-1185">Reference proteome</keyword>
<keyword evidence="1" id="KW-0472">Membrane</keyword>
<evidence type="ECO:0000256" key="1">
    <source>
        <dbReference type="SAM" id="Phobius"/>
    </source>
</evidence>
<dbReference type="EMBL" id="JBGBDC010000006">
    <property type="protein sequence ID" value="MEY2252481.1"/>
    <property type="molecule type" value="Genomic_DNA"/>
</dbReference>
<sequence length="178" mass="20519">MTNTTNNTQSPIDSGQARWDVRSEILNWANITYRYHRKRQWFFDLCDKVTQSASIVMGLSLFGKTVQDHLPYVGFSIACLGVMALVFTYADRKQCHRELADLSRELAGEIAPIVDAQLTDKLITHWERIRTKIELREPPTLKTLAAKCEWEQACVEGHEDIAKKLKVSPFAQLFMHFF</sequence>
<evidence type="ECO:0000313" key="3">
    <source>
        <dbReference type="Proteomes" id="UP001562178"/>
    </source>
</evidence>